<dbReference type="Pfam" id="PF01603">
    <property type="entry name" value="B56"/>
    <property type="match status" value="1"/>
</dbReference>
<dbReference type="GO" id="GO:0007165">
    <property type="term" value="P:signal transduction"/>
    <property type="evidence" value="ECO:0007669"/>
    <property type="project" value="InterPro"/>
</dbReference>
<dbReference type="InterPro" id="IPR016024">
    <property type="entry name" value="ARM-type_fold"/>
</dbReference>
<name>A0A0N4ZDS1_PARTI</name>
<sequence length="435" mass="51399">MDTTEIKNDDEEPITEEYIIKLLDDCCKICDFNDDQQLEEIENKRNKLLELTEIFSHSGFKQTPEMWDALTRMYASNVFRVLSPPTIGPNGEFDPEEDEPQSEPSWPHLQLVYEIFLRAITSSDLDVSIAKPFIERDGFAIKMLDLFDSEDSRERDVLKSTFHRVYAKFLNIRPLLRKHMNNIFYTFIYETERHNGIGELLEILGSIINGFTLPIKEEHKCFLFRILMPLHKPKCLSIYQIQLSYCIIQFVEKDQNLSEQVILDLLRYWPKNNSPKEIMFLNEIEEVLDVMECHNFKNIMLPLCQQLAKSVSSPHFQVSERALYFFNNEYVMNLIAEFAKELIPVVFPALYKSSKTHWNKTINGLIYNAMKVFMDANQVLVNSCAENLEKNNEMEEERQRRIQDLWNYYERKVKENPDYLLFIKTSNDDERPSSK</sequence>
<dbReference type="GO" id="GO:0019888">
    <property type="term" value="F:protein phosphatase regulator activity"/>
    <property type="evidence" value="ECO:0007669"/>
    <property type="project" value="UniProtKB-UniRule"/>
</dbReference>
<dbReference type="InterPro" id="IPR002554">
    <property type="entry name" value="PP2A_B56"/>
</dbReference>
<dbReference type="GO" id="GO:0000159">
    <property type="term" value="C:protein phosphatase type 2A complex"/>
    <property type="evidence" value="ECO:0007669"/>
    <property type="project" value="UniProtKB-UniRule"/>
</dbReference>
<dbReference type="InterPro" id="IPR011989">
    <property type="entry name" value="ARM-like"/>
</dbReference>
<evidence type="ECO:0000256" key="2">
    <source>
        <dbReference type="PIRNR" id="PIRNR028043"/>
    </source>
</evidence>
<dbReference type="SUPFAM" id="SSF48371">
    <property type="entry name" value="ARM repeat"/>
    <property type="match status" value="1"/>
</dbReference>
<dbReference type="PANTHER" id="PTHR10257:SF3">
    <property type="entry name" value="SERINE_THREONINE-PROTEIN PHOSPHATASE 2A 56 KDA REGULATORY SUBUNIT GAMMA ISOFORM"/>
    <property type="match status" value="1"/>
</dbReference>
<dbReference type="WBParaSite" id="PTRK_0000572800.1">
    <property type="protein sequence ID" value="PTRK_0000572800.1"/>
    <property type="gene ID" value="PTRK_0000572800"/>
</dbReference>
<dbReference type="PANTHER" id="PTHR10257">
    <property type="entry name" value="SERINE/THREONINE PROTEIN PHOSPHATASE 2A PP2A REGULATORY SUBUNIT B"/>
    <property type="match status" value="1"/>
</dbReference>
<dbReference type="PIRSF" id="PIRSF028043">
    <property type="entry name" value="PP2A_B56"/>
    <property type="match status" value="1"/>
</dbReference>
<keyword evidence="3" id="KW-1185">Reference proteome</keyword>
<evidence type="ECO:0000313" key="4">
    <source>
        <dbReference type="WBParaSite" id="PTRK_0000572800.1"/>
    </source>
</evidence>
<dbReference type="AlphaFoldDB" id="A0A0N4ZDS1"/>
<dbReference type="FunFam" id="1.25.10.10:FF:000331">
    <property type="entry name" value="Phosphoprotein phosphatase, putative"/>
    <property type="match status" value="1"/>
</dbReference>
<protein>
    <recommendedName>
        <fullName evidence="2">Serine/threonine protein phosphatase 2A regulatory subunit</fullName>
    </recommendedName>
</protein>
<proteinExistence type="inferred from homology"/>
<organism evidence="3 4">
    <name type="scientific">Parastrongyloides trichosuri</name>
    <name type="common">Possum-specific nematode worm</name>
    <dbReference type="NCBI Taxonomy" id="131310"/>
    <lineage>
        <taxon>Eukaryota</taxon>
        <taxon>Metazoa</taxon>
        <taxon>Ecdysozoa</taxon>
        <taxon>Nematoda</taxon>
        <taxon>Chromadorea</taxon>
        <taxon>Rhabditida</taxon>
        <taxon>Tylenchina</taxon>
        <taxon>Panagrolaimomorpha</taxon>
        <taxon>Strongyloidoidea</taxon>
        <taxon>Strongyloididae</taxon>
        <taxon>Parastrongyloides</taxon>
    </lineage>
</organism>
<accession>A0A0N4ZDS1</accession>
<reference evidence="4" key="1">
    <citation type="submission" date="2017-02" db="UniProtKB">
        <authorList>
            <consortium name="WormBaseParasite"/>
        </authorList>
    </citation>
    <scope>IDENTIFICATION</scope>
</reference>
<dbReference type="Gene3D" id="1.25.10.10">
    <property type="entry name" value="Leucine-rich Repeat Variant"/>
    <property type="match status" value="1"/>
</dbReference>
<comment type="similarity">
    <text evidence="1">Belongs to the phosphatase 2A regulatory subunit B56 family.</text>
</comment>
<dbReference type="Proteomes" id="UP000038045">
    <property type="component" value="Unplaced"/>
</dbReference>
<dbReference type="STRING" id="131310.A0A0N4ZDS1"/>
<evidence type="ECO:0000256" key="1">
    <source>
        <dbReference type="ARBA" id="ARBA00009745"/>
    </source>
</evidence>
<evidence type="ECO:0000313" key="3">
    <source>
        <dbReference type="Proteomes" id="UP000038045"/>
    </source>
</evidence>